<gene>
    <name evidence="6" type="ORF">HINF_LOCUS43407</name>
    <name evidence="7" type="ORF">HINF_LOCUS66862</name>
</gene>
<protein>
    <submittedName>
        <fullName evidence="6">Zinc finger domain-containing protein</fullName>
    </submittedName>
    <submittedName>
        <fullName evidence="7">Zinc_finger domain-containing protein</fullName>
    </submittedName>
</protein>
<dbReference type="EMBL" id="CAXDID020000456">
    <property type="protein sequence ID" value="CAL6093240.1"/>
    <property type="molecule type" value="Genomic_DNA"/>
</dbReference>
<evidence type="ECO:0000313" key="7">
    <source>
        <dbReference type="EMBL" id="CAL6093240.1"/>
    </source>
</evidence>
<keyword evidence="1" id="KW-0479">Metal-binding</keyword>
<evidence type="ECO:0000259" key="5">
    <source>
        <dbReference type="PROSITE" id="PS51157"/>
    </source>
</evidence>
<name>A0AA86QGD1_9EUKA</name>
<reference evidence="7 8" key="2">
    <citation type="submission" date="2024-07" db="EMBL/GenBank/DDBJ databases">
        <authorList>
            <person name="Akdeniz Z."/>
        </authorList>
    </citation>
    <scope>NUCLEOTIDE SEQUENCE [LARGE SCALE GENOMIC DNA]</scope>
</reference>
<reference evidence="6" key="1">
    <citation type="submission" date="2023-06" db="EMBL/GenBank/DDBJ databases">
        <authorList>
            <person name="Kurt Z."/>
        </authorList>
    </citation>
    <scope>NUCLEOTIDE SEQUENCE</scope>
</reference>
<dbReference type="Proteomes" id="UP001642409">
    <property type="component" value="Unassembled WGS sequence"/>
</dbReference>
<dbReference type="AlphaFoldDB" id="A0AA86QGD1"/>
<keyword evidence="2" id="KW-0863">Zinc-finger</keyword>
<evidence type="ECO:0000313" key="8">
    <source>
        <dbReference type="Proteomes" id="UP001642409"/>
    </source>
</evidence>
<keyword evidence="8" id="KW-1185">Reference proteome</keyword>
<evidence type="ECO:0000256" key="2">
    <source>
        <dbReference type="ARBA" id="ARBA00022771"/>
    </source>
</evidence>
<dbReference type="Gene3D" id="2.10.110.30">
    <property type="match status" value="1"/>
</dbReference>
<proteinExistence type="predicted"/>
<organism evidence="6">
    <name type="scientific">Hexamita inflata</name>
    <dbReference type="NCBI Taxonomy" id="28002"/>
    <lineage>
        <taxon>Eukaryota</taxon>
        <taxon>Metamonada</taxon>
        <taxon>Diplomonadida</taxon>
        <taxon>Hexamitidae</taxon>
        <taxon>Hexamitinae</taxon>
        <taxon>Hexamita</taxon>
    </lineage>
</organism>
<evidence type="ECO:0000256" key="3">
    <source>
        <dbReference type="ARBA" id="ARBA00022833"/>
    </source>
</evidence>
<dbReference type="PROSITE" id="PS51157">
    <property type="entry name" value="ZF_UBR"/>
    <property type="match status" value="1"/>
</dbReference>
<dbReference type="EMBL" id="CATOUU010000867">
    <property type="protein sequence ID" value="CAI9955762.1"/>
    <property type="molecule type" value="Genomic_DNA"/>
</dbReference>
<dbReference type="InterPro" id="IPR003126">
    <property type="entry name" value="Znf_UBR"/>
</dbReference>
<evidence type="ECO:0000256" key="4">
    <source>
        <dbReference type="PROSITE-ProRule" id="PRU00508"/>
    </source>
</evidence>
<dbReference type="SUPFAM" id="SSF57850">
    <property type="entry name" value="RING/U-box"/>
    <property type="match status" value="1"/>
</dbReference>
<dbReference type="CDD" id="cd19670">
    <property type="entry name" value="UBR-box_UBR1_2_3"/>
    <property type="match status" value="1"/>
</dbReference>
<keyword evidence="3" id="KW-0862">Zinc</keyword>
<evidence type="ECO:0000313" key="6">
    <source>
        <dbReference type="EMBL" id="CAI9955762.1"/>
    </source>
</evidence>
<accession>A0AA86QGD1</accession>
<dbReference type="Pfam" id="PF02207">
    <property type="entry name" value="zf-UBR"/>
    <property type="match status" value="1"/>
</dbReference>
<feature type="domain" description="UBR-type" evidence="5">
    <location>
        <begin position="26"/>
        <end position="97"/>
    </location>
</feature>
<dbReference type="GO" id="GO:0008270">
    <property type="term" value="F:zinc ion binding"/>
    <property type="evidence" value="ECO:0007669"/>
    <property type="project" value="UniProtKB-KW"/>
</dbReference>
<comment type="caution">
    <text evidence="6">The sequence shown here is derived from an EMBL/GenBank/DDBJ whole genome shotgun (WGS) entry which is preliminary data.</text>
</comment>
<feature type="zinc finger region" description="UBR-type" evidence="4">
    <location>
        <begin position="26"/>
        <end position="97"/>
    </location>
</feature>
<evidence type="ECO:0000256" key="1">
    <source>
        <dbReference type="ARBA" id="ARBA00022723"/>
    </source>
</evidence>
<sequence length="1080" mass="127154">MKSPKLKILELLRKIQFSDLPQEKIHYCSTFLERYQLNFQCDTCGSDLVIFCSKCFLNNLDKHKGHVTKCITGCQGMCDCGQISALAPEHFCPEHQMQFTDYSPEVLQYFYNYVIHDEDKFTNNYCEAVKLTKIIFMKEANKNIMKLVNELINSRPYILRMLVLVFFFDGQKISTHELFLLQSNLEQLSNFQFEYNETSYMVELVKDQIISDFCEKELTKDFLFKYLLAQVYQVFAADNTSYSEQLSGCLVQALCEPYSQIAFKQWNFIQCLLDKIKQCADIKDEHFAYQFFASPFGDSPIFCHSLLHHKNAPQFFKQIAQIHASINQNAVFCTNKQYKIVKTFMDPLETNLDNYRRICHSLLYFSWHLQMKQNLNYDQLLFAKYNLQAKQEDCYNYDQLSFQEFINQHYHHIEKLLVLVQYYHENNYFCLERGQISLIPIYILQVYLARICDIFKQNPEQLIGHLLISLKLEISVADFVEKLFYNWIRTIAFLQMIHTQQYFKKYIYDLLDLVDFIDQEDMHKIINEQVLHAMRILLPLNEKALNIVYNAIFEIDDSQQEINKQIYLQIINMIIFLPSPYDKQKYIRYLLATKHCGVSYNSIIESELDDNFRLCEINKALKEIFEVKILDPVSESVNTLHKLEYVEPALSNFNQEHIINKFTQQQVKQLSRIIETEQYKNLFQNQFNEKSKVLEVLQELSLKQNSISNQVCILRLCALLPDKIDIQFTNILLQEMYQEIFHTKTANETGQKLSMKDKYKQLKQKQNNSDTLLQQIIKDENNEKLKGNEDNICQKCHLDIGDKVFYPFTSMDSCFGGQIYRTCGHKFHNHCFSQQCPVCQKYFQTSVSVNLYFQAAEELPGFIVALNQMKRVLELLASEPLIIKEHKQKYVTQFLHETKILIQASKQLYNSDLQIDLPDDEAAVEHFAVPNISIVHSNALMHSNFEYLKLATTESCAECQEKFQLTNELDFCVCLHCGQYIHFNCEHSCEKLLYDVINNELVTSQYKINGYYRDEFGGLNYSCVGPELFLNKEMLSQILVNLITGEAVLQPGQNWVIQDGYSEEYLDFEEQEEEEELDEM</sequence>